<evidence type="ECO:0000313" key="3">
    <source>
        <dbReference type="Proteomes" id="UP000225215"/>
    </source>
</evidence>
<name>A0A219YCX2_9CAUD</name>
<dbReference type="EMBL" id="KY290955">
    <property type="protein sequence ID" value="APU01553.1"/>
    <property type="molecule type" value="Genomic_DNA"/>
</dbReference>
<keyword evidence="1" id="KW-0812">Transmembrane</keyword>
<dbReference type="Proteomes" id="UP000225215">
    <property type="component" value="Segment"/>
</dbReference>
<organism evidence="2 3">
    <name type="scientific">Aeromonas phage 65.2</name>
    <dbReference type="NCBI Taxonomy" id="1932896"/>
    <lineage>
        <taxon>Viruses</taxon>
        <taxon>Duplodnaviria</taxon>
        <taxon>Heunggongvirae</taxon>
        <taxon>Uroviricota</taxon>
        <taxon>Caudoviricetes</taxon>
        <taxon>Pantevenvirales</taxon>
        <taxon>Straboviridae</taxon>
        <taxon>Emmerichvirinae</taxon>
        <taxon>Ishigurovirus</taxon>
        <taxon>Ishigurovirus osborne</taxon>
    </lineage>
</organism>
<feature type="transmembrane region" description="Helical" evidence="1">
    <location>
        <begin position="12"/>
        <end position="28"/>
    </location>
</feature>
<keyword evidence="1" id="KW-0472">Membrane</keyword>
<accession>A0A219YCX2</accession>
<protein>
    <submittedName>
        <fullName evidence="2">Uncharacterized protein</fullName>
    </submittedName>
</protein>
<reference evidence="2 3" key="1">
    <citation type="journal article" date="2017" name="Sci. Rep.">
        <title>Characterization and diversity of phages infecting Aeromonas salmonicida subsp. salmonicida.</title>
        <authorList>
            <person name="Vincent A.T."/>
            <person name="Paquet V.E."/>
            <person name="Bernatchez A."/>
            <person name="Tremblay D.M."/>
            <person name="Moineau S."/>
            <person name="Charette S.J."/>
        </authorList>
    </citation>
    <scope>NUCLEOTIDE SEQUENCE [LARGE SCALE GENOMIC DNA]</scope>
</reference>
<evidence type="ECO:0000256" key="1">
    <source>
        <dbReference type="SAM" id="Phobius"/>
    </source>
</evidence>
<proteinExistence type="predicted"/>
<feature type="transmembrane region" description="Helical" evidence="1">
    <location>
        <begin position="48"/>
        <end position="66"/>
    </location>
</feature>
<evidence type="ECO:0000313" key="2">
    <source>
        <dbReference type="EMBL" id="APU01553.1"/>
    </source>
</evidence>
<keyword evidence="1" id="KW-1133">Transmembrane helix</keyword>
<sequence length="69" mass="7993">MKEFIFSQSWDVIVAGLYFIIWGIPYGFGNFFTKIHLLIVGRSVNQHFIGKIGDSIFYVAAFWLIISFI</sequence>